<dbReference type="InterPro" id="IPR002606">
    <property type="entry name" value="Riboflavin_kinase_bac"/>
</dbReference>
<evidence type="ECO:0000256" key="7">
    <source>
        <dbReference type="ARBA" id="ARBA00022741"/>
    </source>
</evidence>
<comment type="catalytic activity">
    <reaction evidence="13 14">
        <text>FMN + ATP + H(+) = FAD + diphosphate</text>
        <dbReference type="Rhea" id="RHEA:17237"/>
        <dbReference type="ChEBI" id="CHEBI:15378"/>
        <dbReference type="ChEBI" id="CHEBI:30616"/>
        <dbReference type="ChEBI" id="CHEBI:33019"/>
        <dbReference type="ChEBI" id="CHEBI:57692"/>
        <dbReference type="ChEBI" id="CHEBI:58210"/>
        <dbReference type="EC" id="2.7.7.2"/>
    </reaction>
</comment>
<dbReference type="GO" id="GO:0008531">
    <property type="term" value="F:riboflavin kinase activity"/>
    <property type="evidence" value="ECO:0007669"/>
    <property type="project" value="UniProtKB-EC"/>
</dbReference>
<evidence type="ECO:0000256" key="11">
    <source>
        <dbReference type="ARBA" id="ARBA00023268"/>
    </source>
</evidence>
<keyword evidence="3 14" id="KW-0285">Flavoprotein</keyword>
<keyword evidence="17" id="KW-1185">Reference proteome</keyword>
<dbReference type="CDD" id="cd02064">
    <property type="entry name" value="FAD_synthetase_N"/>
    <property type="match status" value="1"/>
</dbReference>
<comment type="pathway">
    <text evidence="2 14">Cofactor biosynthesis; FMN biosynthesis; FMN from riboflavin (ATP route): step 1/1.</text>
</comment>
<protein>
    <recommendedName>
        <fullName evidence="14">Riboflavin biosynthesis protein</fullName>
    </recommendedName>
    <domain>
        <recommendedName>
            <fullName evidence="14">Riboflavin kinase</fullName>
            <ecNumber evidence="14">2.7.1.26</ecNumber>
        </recommendedName>
        <alternativeName>
            <fullName evidence="14">Flavokinase</fullName>
        </alternativeName>
    </domain>
    <domain>
        <recommendedName>
            <fullName evidence="14">FMN adenylyltransferase</fullName>
            <ecNumber evidence="14">2.7.7.2</ecNumber>
        </recommendedName>
        <alternativeName>
            <fullName evidence="14">FAD pyrophosphorylase</fullName>
        </alternativeName>
        <alternativeName>
            <fullName evidence="14">FAD synthase</fullName>
        </alternativeName>
    </domain>
</protein>
<dbReference type="Gene3D" id="2.40.30.30">
    <property type="entry name" value="Riboflavin kinase-like"/>
    <property type="match status" value="1"/>
</dbReference>
<comment type="catalytic activity">
    <reaction evidence="12 14">
        <text>riboflavin + ATP = FMN + ADP + H(+)</text>
        <dbReference type="Rhea" id="RHEA:14357"/>
        <dbReference type="ChEBI" id="CHEBI:15378"/>
        <dbReference type="ChEBI" id="CHEBI:30616"/>
        <dbReference type="ChEBI" id="CHEBI:57986"/>
        <dbReference type="ChEBI" id="CHEBI:58210"/>
        <dbReference type="ChEBI" id="CHEBI:456216"/>
        <dbReference type="EC" id="2.7.1.26"/>
    </reaction>
</comment>
<evidence type="ECO:0000256" key="9">
    <source>
        <dbReference type="ARBA" id="ARBA00022827"/>
    </source>
</evidence>
<dbReference type="NCBIfam" id="NF004162">
    <property type="entry name" value="PRK05627.1-5"/>
    <property type="match status" value="1"/>
</dbReference>
<gene>
    <name evidence="16" type="ORF">DYH56_13195</name>
</gene>
<dbReference type="SUPFAM" id="SSF82114">
    <property type="entry name" value="Riboflavin kinase-like"/>
    <property type="match status" value="1"/>
</dbReference>
<dbReference type="InterPro" id="IPR015865">
    <property type="entry name" value="Riboflavin_kinase_bac/euk"/>
</dbReference>
<sequence length="308" mass="34698">MKIIDDIFQLKGKNHDLCVAIGAFDGIHEGHKDVIEGAIKRAKKIGGKSVVFTFDKHPKNFMSHKTTPKLINTKEEKIHLLEKLGVDYVIFQKFDKHFSSLTPLEFLKLLKTIRTREIFVGFNFRFGAGGAATVDDMIEMGKTCGIEVNKTNPVTSGKKVISSTLIRELITCGELDRVKNLLGYNLFIIGNVVHGKKYGHQLGFPTANLKLIDKIYPPFGIYGAKVQIEGYDKVYDGVVNIGRNPTLKDGELSVETHILDFSDYIYGKKVIVELIKHLRDEKKFNSIDELKTAIANDVLIWKGYLQNK</sequence>
<keyword evidence="11" id="KW-0511">Multifunctional enzyme</keyword>
<evidence type="ECO:0000256" key="12">
    <source>
        <dbReference type="ARBA" id="ARBA00047880"/>
    </source>
</evidence>
<dbReference type="PIRSF" id="PIRSF004491">
    <property type="entry name" value="FAD_Synth"/>
    <property type="match status" value="1"/>
</dbReference>
<keyword evidence="9 14" id="KW-0274">FAD</keyword>
<dbReference type="PANTHER" id="PTHR22749">
    <property type="entry name" value="RIBOFLAVIN KINASE/FMN ADENYLYLTRANSFERASE"/>
    <property type="match status" value="1"/>
</dbReference>
<dbReference type="NCBIfam" id="TIGR00083">
    <property type="entry name" value="ribF"/>
    <property type="match status" value="1"/>
</dbReference>
<dbReference type="GO" id="GO:0003919">
    <property type="term" value="F:FMN adenylyltransferase activity"/>
    <property type="evidence" value="ECO:0007669"/>
    <property type="project" value="UniProtKB-EC"/>
</dbReference>
<dbReference type="PANTHER" id="PTHR22749:SF6">
    <property type="entry name" value="RIBOFLAVIN KINASE"/>
    <property type="match status" value="1"/>
</dbReference>
<dbReference type="InterPro" id="IPR023465">
    <property type="entry name" value="Riboflavin_kinase_dom_sf"/>
</dbReference>
<evidence type="ECO:0000313" key="16">
    <source>
        <dbReference type="EMBL" id="REI39846.1"/>
    </source>
</evidence>
<evidence type="ECO:0000256" key="2">
    <source>
        <dbReference type="ARBA" id="ARBA00005201"/>
    </source>
</evidence>
<dbReference type="Pfam" id="PF01687">
    <property type="entry name" value="Flavokinase"/>
    <property type="match status" value="1"/>
</dbReference>
<evidence type="ECO:0000259" key="15">
    <source>
        <dbReference type="SMART" id="SM00904"/>
    </source>
</evidence>
<keyword evidence="4 14" id="KW-0288">FMN</keyword>
<dbReference type="SUPFAM" id="SSF52374">
    <property type="entry name" value="Nucleotidylyl transferase"/>
    <property type="match status" value="1"/>
</dbReference>
<dbReference type="Pfam" id="PF06574">
    <property type="entry name" value="FAD_syn"/>
    <property type="match status" value="1"/>
</dbReference>
<evidence type="ECO:0000256" key="3">
    <source>
        <dbReference type="ARBA" id="ARBA00022630"/>
    </source>
</evidence>
<keyword evidence="7 14" id="KW-0547">Nucleotide-binding</keyword>
<comment type="caution">
    <text evidence="16">The sequence shown here is derived from an EMBL/GenBank/DDBJ whole genome shotgun (WGS) entry which is preliminary data.</text>
</comment>
<reference evidence="16 17" key="1">
    <citation type="submission" date="2018-08" db="EMBL/GenBank/DDBJ databases">
        <title>Draft genome sequence of Psychrilyobacter sp. strain SD5 isolated from Black Sea water.</title>
        <authorList>
            <person name="Yadav S."/>
            <person name="Villanueva L."/>
            <person name="Damste J.S.S."/>
        </authorList>
    </citation>
    <scope>NUCLEOTIDE SEQUENCE [LARGE SCALE GENOMIC DNA]</scope>
    <source>
        <strain evidence="16 17">SD5</strain>
    </source>
</reference>
<feature type="domain" description="Riboflavin kinase" evidence="15">
    <location>
        <begin position="181"/>
        <end position="306"/>
    </location>
</feature>
<evidence type="ECO:0000256" key="8">
    <source>
        <dbReference type="ARBA" id="ARBA00022777"/>
    </source>
</evidence>
<dbReference type="InterPro" id="IPR014729">
    <property type="entry name" value="Rossmann-like_a/b/a_fold"/>
</dbReference>
<organism evidence="16 17">
    <name type="scientific">Psychrilyobacter piezotolerans</name>
    <dbReference type="NCBI Taxonomy" id="2293438"/>
    <lineage>
        <taxon>Bacteria</taxon>
        <taxon>Fusobacteriati</taxon>
        <taxon>Fusobacteriota</taxon>
        <taxon>Fusobacteriia</taxon>
        <taxon>Fusobacteriales</taxon>
        <taxon>Fusobacteriaceae</taxon>
        <taxon>Psychrilyobacter</taxon>
    </lineage>
</organism>
<evidence type="ECO:0000256" key="10">
    <source>
        <dbReference type="ARBA" id="ARBA00022840"/>
    </source>
</evidence>
<proteinExistence type="inferred from homology"/>
<evidence type="ECO:0000256" key="14">
    <source>
        <dbReference type="PIRNR" id="PIRNR004491"/>
    </source>
</evidence>
<dbReference type="InterPro" id="IPR015864">
    <property type="entry name" value="FAD_synthase"/>
</dbReference>
<evidence type="ECO:0000256" key="6">
    <source>
        <dbReference type="ARBA" id="ARBA00022695"/>
    </source>
</evidence>
<accession>A0ABX9KEZ9</accession>
<dbReference type="Gene3D" id="3.40.50.620">
    <property type="entry name" value="HUPs"/>
    <property type="match status" value="1"/>
</dbReference>
<keyword evidence="5 14" id="KW-0808">Transferase</keyword>
<name>A0ABX9KEZ9_9FUSO</name>
<evidence type="ECO:0000256" key="4">
    <source>
        <dbReference type="ARBA" id="ARBA00022643"/>
    </source>
</evidence>
<keyword evidence="6 14" id="KW-0548">Nucleotidyltransferase</keyword>
<dbReference type="RefSeq" id="WP_114643348.1">
    <property type="nucleotide sequence ID" value="NZ_JAACIO010000030.1"/>
</dbReference>
<dbReference type="Proteomes" id="UP000263486">
    <property type="component" value="Unassembled WGS sequence"/>
</dbReference>
<dbReference type="EMBL" id="QUAJ01000030">
    <property type="protein sequence ID" value="REI39846.1"/>
    <property type="molecule type" value="Genomic_DNA"/>
</dbReference>
<comment type="pathway">
    <text evidence="1 14">Cofactor biosynthesis; FAD biosynthesis; FAD from FMN: step 1/1.</text>
</comment>
<dbReference type="EC" id="2.7.1.26" evidence="14"/>
<evidence type="ECO:0000256" key="5">
    <source>
        <dbReference type="ARBA" id="ARBA00022679"/>
    </source>
</evidence>
<evidence type="ECO:0000256" key="13">
    <source>
        <dbReference type="ARBA" id="ARBA00049494"/>
    </source>
</evidence>
<dbReference type="EC" id="2.7.7.2" evidence="14"/>
<dbReference type="SMART" id="SM00904">
    <property type="entry name" value="Flavokinase"/>
    <property type="match status" value="1"/>
</dbReference>
<comment type="similarity">
    <text evidence="14">Belongs to the ribF family.</text>
</comment>
<dbReference type="InterPro" id="IPR023468">
    <property type="entry name" value="Riboflavin_kinase"/>
</dbReference>
<evidence type="ECO:0000313" key="17">
    <source>
        <dbReference type="Proteomes" id="UP000263486"/>
    </source>
</evidence>
<evidence type="ECO:0000256" key="1">
    <source>
        <dbReference type="ARBA" id="ARBA00004726"/>
    </source>
</evidence>
<keyword evidence="10 14" id="KW-0067">ATP-binding</keyword>
<keyword evidence="8 14" id="KW-0418">Kinase</keyword>